<reference evidence="3" key="1">
    <citation type="journal article" date="2011" name="Nature">
        <title>Genome sequence and analysis of the tuber crop potato.</title>
        <authorList>
            <consortium name="The Potato Genome Sequencing Consortium"/>
        </authorList>
    </citation>
    <scope>NUCLEOTIDE SEQUENCE [LARGE SCALE GENOMIC DNA]</scope>
    <source>
        <strain evidence="3">cv. DM1-3 516 R44</strain>
    </source>
</reference>
<feature type="compositionally biased region" description="Basic and acidic residues" evidence="1">
    <location>
        <begin position="20"/>
        <end position="40"/>
    </location>
</feature>
<sequence>MDEIDNCDDSSAQATDGVESSEKKTDSGDEESSRDSRDTGGENDDPLSLPFCVREISGKSYNLTTWMDELGSFPAKLSVVHPYLIPIVHDDNFSAPTVDDEILLLAVVDDDLATVDAYFAEEVDEELN</sequence>
<dbReference type="Gramene" id="PGSC0003DMT400086829">
    <property type="protein sequence ID" value="PGSC0003DMT400086829"/>
    <property type="gene ID" value="PGSC0003DMG400036400"/>
</dbReference>
<reference evidence="2" key="2">
    <citation type="submission" date="2015-06" db="UniProtKB">
        <authorList>
            <consortium name="EnsemblPlants"/>
        </authorList>
    </citation>
    <scope>IDENTIFICATION</scope>
    <source>
        <strain evidence="2">DM1-3 516 R44</strain>
    </source>
</reference>
<evidence type="ECO:0000313" key="3">
    <source>
        <dbReference type="Proteomes" id="UP000011115"/>
    </source>
</evidence>
<keyword evidence="3" id="KW-1185">Reference proteome</keyword>
<dbReference type="AlphaFoldDB" id="M1DCK7"/>
<protein>
    <submittedName>
        <fullName evidence="2">Uncharacterized protein</fullName>
    </submittedName>
</protein>
<evidence type="ECO:0000256" key="1">
    <source>
        <dbReference type="SAM" id="MobiDB-lite"/>
    </source>
</evidence>
<feature type="region of interest" description="Disordered" evidence="1">
    <location>
        <begin position="1"/>
        <end position="49"/>
    </location>
</feature>
<dbReference type="PaxDb" id="4113-PGSC0003DMT400086829"/>
<dbReference type="Proteomes" id="UP000011115">
    <property type="component" value="Unassembled WGS sequence"/>
</dbReference>
<dbReference type="HOGENOM" id="CLU_160995_0_0_1"/>
<proteinExistence type="predicted"/>
<name>M1DCK7_SOLTU</name>
<accession>M1DCK7</accession>
<organism evidence="2 3">
    <name type="scientific">Solanum tuberosum</name>
    <name type="common">Potato</name>
    <dbReference type="NCBI Taxonomy" id="4113"/>
    <lineage>
        <taxon>Eukaryota</taxon>
        <taxon>Viridiplantae</taxon>
        <taxon>Streptophyta</taxon>
        <taxon>Embryophyta</taxon>
        <taxon>Tracheophyta</taxon>
        <taxon>Spermatophyta</taxon>
        <taxon>Magnoliopsida</taxon>
        <taxon>eudicotyledons</taxon>
        <taxon>Gunneridae</taxon>
        <taxon>Pentapetalae</taxon>
        <taxon>asterids</taxon>
        <taxon>lamiids</taxon>
        <taxon>Solanales</taxon>
        <taxon>Solanaceae</taxon>
        <taxon>Solanoideae</taxon>
        <taxon>Solaneae</taxon>
        <taxon>Solanum</taxon>
    </lineage>
</organism>
<evidence type="ECO:0000313" key="2">
    <source>
        <dbReference type="EnsemblPlants" id="PGSC0003DMT400086829"/>
    </source>
</evidence>
<dbReference type="EnsemblPlants" id="PGSC0003DMT400086829">
    <property type="protein sequence ID" value="PGSC0003DMT400086829"/>
    <property type="gene ID" value="PGSC0003DMG400036400"/>
</dbReference>
<dbReference type="InParanoid" id="M1DCK7"/>